<sequence>MTAGTVCKALVIRVINFETVSKVGCNGEGRVARPVRCAVCDVRDSRRDWTHSAAGRGCCTWGCTSLGSSGGATSPPPDFVMSDQYISANAYGSSSSFTTLECEWYWWLQISATYHPTAKSGRYPRPVLGSLAFRHKLAPRPADDPTEPGAGTSLARPLLAPPLAHPTHALGVYSPCTSAPKQRVSTGVSIARVMAVYGSKYASAHEQQNNARALTDVRHLPPRMSTRFIAEFRAA</sequence>
<proteinExistence type="predicted"/>
<keyword evidence="2" id="KW-1185">Reference proteome</keyword>
<dbReference type="OrthoDB" id="7396850at2759"/>
<organism evidence="1 2">
    <name type="scientific">Eumeta variegata</name>
    <name type="common">Bagworm moth</name>
    <name type="synonym">Eumeta japonica</name>
    <dbReference type="NCBI Taxonomy" id="151549"/>
    <lineage>
        <taxon>Eukaryota</taxon>
        <taxon>Metazoa</taxon>
        <taxon>Ecdysozoa</taxon>
        <taxon>Arthropoda</taxon>
        <taxon>Hexapoda</taxon>
        <taxon>Insecta</taxon>
        <taxon>Pterygota</taxon>
        <taxon>Neoptera</taxon>
        <taxon>Endopterygota</taxon>
        <taxon>Lepidoptera</taxon>
        <taxon>Glossata</taxon>
        <taxon>Ditrysia</taxon>
        <taxon>Tineoidea</taxon>
        <taxon>Psychidae</taxon>
        <taxon>Oiketicinae</taxon>
        <taxon>Eumeta</taxon>
    </lineage>
</organism>
<gene>
    <name evidence="1" type="ORF">EVAR_69325_1</name>
</gene>
<dbReference type="EMBL" id="BGZK01002466">
    <property type="protein sequence ID" value="GBP94125.1"/>
    <property type="molecule type" value="Genomic_DNA"/>
</dbReference>
<dbReference type="AlphaFoldDB" id="A0A4C2A566"/>
<reference evidence="1 2" key="1">
    <citation type="journal article" date="2019" name="Commun. Biol.">
        <title>The bagworm genome reveals a unique fibroin gene that provides high tensile strength.</title>
        <authorList>
            <person name="Kono N."/>
            <person name="Nakamura H."/>
            <person name="Ohtoshi R."/>
            <person name="Tomita M."/>
            <person name="Numata K."/>
            <person name="Arakawa K."/>
        </authorList>
    </citation>
    <scope>NUCLEOTIDE SEQUENCE [LARGE SCALE GENOMIC DNA]</scope>
</reference>
<protein>
    <submittedName>
        <fullName evidence="1">Uncharacterized protein</fullName>
    </submittedName>
</protein>
<dbReference type="Proteomes" id="UP000299102">
    <property type="component" value="Unassembled WGS sequence"/>
</dbReference>
<evidence type="ECO:0000313" key="1">
    <source>
        <dbReference type="EMBL" id="GBP94125.1"/>
    </source>
</evidence>
<evidence type="ECO:0000313" key="2">
    <source>
        <dbReference type="Proteomes" id="UP000299102"/>
    </source>
</evidence>
<name>A0A4C2A566_EUMVA</name>
<accession>A0A4C2A566</accession>
<comment type="caution">
    <text evidence="1">The sequence shown here is derived from an EMBL/GenBank/DDBJ whole genome shotgun (WGS) entry which is preliminary data.</text>
</comment>